<comment type="caution">
    <text evidence="2">The sequence shown here is derived from an EMBL/GenBank/DDBJ whole genome shotgun (WGS) entry which is preliminary data.</text>
</comment>
<dbReference type="Proteomes" id="UP000722485">
    <property type="component" value="Unassembled WGS sequence"/>
</dbReference>
<organism evidence="2 3">
    <name type="scientific">Cylindrodendrum hubeiense</name>
    <dbReference type="NCBI Taxonomy" id="595255"/>
    <lineage>
        <taxon>Eukaryota</taxon>
        <taxon>Fungi</taxon>
        <taxon>Dikarya</taxon>
        <taxon>Ascomycota</taxon>
        <taxon>Pezizomycotina</taxon>
        <taxon>Sordariomycetes</taxon>
        <taxon>Hypocreomycetidae</taxon>
        <taxon>Hypocreales</taxon>
        <taxon>Nectriaceae</taxon>
        <taxon>Cylindrodendrum</taxon>
    </lineage>
</organism>
<dbReference type="Gene3D" id="1.20.5.340">
    <property type="match status" value="1"/>
</dbReference>
<evidence type="ECO:0000256" key="1">
    <source>
        <dbReference type="SAM" id="Coils"/>
    </source>
</evidence>
<dbReference type="OrthoDB" id="4741350at2759"/>
<accession>A0A9P5H3Z9</accession>
<reference evidence="2" key="1">
    <citation type="submission" date="2020-03" db="EMBL/GenBank/DDBJ databases">
        <title>Draft Genome Sequence of Cylindrodendrum hubeiense.</title>
        <authorList>
            <person name="Buettner E."/>
            <person name="Kellner H."/>
        </authorList>
    </citation>
    <scope>NUCLEOTIDE SEQUENCE</scope>
    <source>
        <strain evidence="2">IHI 201604</strain>
    </source>
</reference>
<gene>
    <name evidence="2" type="ORF">G7Z17_g11987</name>
</gene>
<sequence length="222" mass="26092">MSSRRCFVDTDVDGRPQFVSIKRSRSYGHHSHRHSCDYYKVSKEEWKALAERNHALEEANQAFSVQNDSLRTTLSVAQAEAHHLNHAVVPQLQEQVAILAADNEALRRSIDSSSGSSTRTHRDIAKLRHKVSKLEKENQHVKDENSDLRVRLHELSKQIDQGVSRRVSELTREIEYWTNQRRFWKSKYEELLERYNGMCTILDTKTEKVEVYEDILRRHRII</sequence>
<feature type="coiled-coil region" evidence="1">
    <location>
        <begin position="124"/>
        <end position="158"/>
    </location>
</feature>
<protein>
    <submittedName>
        <fullName evidence="2">Uncharacterized protein</fullName>
    </submittedName>
</protein>
<proteinExistence type="predicted"/>
<dbReference type="AlphaFoldDB" id="A0A9P5H3Z9"/>
<dbReference type="EMBL" id="JAANBB010000497">
    <property type="protein sequence ID" value="KAF7541346.1"/>
    <property type="molecule type" value="Genomic_DNA"/>
</dbReference>
<keyword evidence="1" id="KW-0175">Coiled coil</keyword>
<evidence type="ECO:0000313" key="2">
    <source>
        <dbReference type="EMBL" id="KAF7541346.1"/>
    </source>
</evidence>
<name>A0A9P5H3Z9_9HYPO</name>
<evidence type="ECO:0000313" key="3">
    <source>
        <dbReference type="Proteomes" id="UP000722485"/>
    </source>
</evidence>
<keyword evidence="3" id="KW-1185">Reference proteome</keyword>